<sequence>MNEVAGVDPTESPDHTVHLLAASTQHRAGRKELCEANGSLACGVHALTSVSDSSVTREFFLPNIIWGSVVLLNELAHIHKMAPWLEHELTERKVRGPNLTSVSRFVICRSWFR</sequence>
<dbReference type="InParanoid" id="A0A3R7F826"/>
<reference evidence="1 2" key="2">
    <citation type="journal article" date="2021" name="Genomics">
        <title>High-quality reference genome for Clonorchis sinensis.</title>
        <authorList>
            <person name="Young N.D."/>
            <person name="Stroehlein A.J."/>
            <person name="Kinkar L."/>
            <person name="Wang T."/>
            <person name="Sohn W.M."/>
            <person name="Chang B.C.H."/>
            <person name="Kaur P."/>
            <person name="Weisz D."/>
            <person name="Dudchenko O."/>
            <person name="Aiden E.L."/>
            <person name="Korhonen P.K."/>
            <person name="Gasser R.B."/>
        </authorList>
    </citation>
    <scope>NUCLEOTIDE SEQUENCE [LARGE SCALE GENOMIC DNA]</scope>
    <source>
        <strain evidence="1">Cs-k2</strain>
    </source>
</reference>
<evidence type="ECO:0000313" key="1">
    <source>
        <dbReference type="EMBL" id="KAG5444951.1"/>
    </source>
</evidence>
<comment type="caution">
    <text evidence="1">The sequence shown here is derived from an EMBL/GenBank/DDBJ whole genome shotgun (WGS) entry which is preliminary data.</text>
</comment>
<reference evidence="1 2" key="1">
    <citation type="journal article" date="2018" name="Biotechnol. Adv.">
        <title>Improved genomic resources and new bioinformatic workflow for the carcinogenic parasite Clonorchis sinensis: Biotechnological implications.</title>
        <authorList>
            <person name="Wang D."/>
            <person name="Korhonen P.K."/>
            <person name="Gasser R.B."/>
            <person name="Young N.D."/>
        </authorList>
    </citation>
    <scope>NUCLEOTIDE SEQUENCE [LARGE SCALE GENOMIC DNA]</scope>
    <source>
        <strain evidence="1">Cs-k2</strain>
    </source>
</reference>
<dbReference type="OrthoDB" id="10564122at2759"/>
<dbReference type="Proteomes" id="UP000286415">
    <property type="component" value="Unassembled WGS sequence"/>
</dbReference>
<name>A0A3R7F826_CLOSI</name>
<gene>
    <name evidence="1" type="ORF">CSKR_114460</name>
</gene>
<keyword evidence="2" id="KW-1185">Reference proteome</keyword>
<proteinExistence type="predicted"/>
<organism evidence="1 2">
    <name type="scientific">Clonorchis sinensis</name>
    <name type="common">Chinese liver fluke</name>
    <dbReference type="NCBI Taxonomy" id="79923"/>
    <lineage>
        <taxon>Eukaryota</taxon>
        <taxon>Metazoa</taxon>
        <taxon>Spiralia</taxon>
        <taxon>Lophotrochozoa</taxon>
        <taxon>Platyhelminthes</taxon>
        <taxon>Trematoda</taxon>
        <taxon>Digenea</taxon>
        <taxon>Opisthorchiida</taxon>
        <taxon>Opisthorchiata</taxon>
        <taxon>Opisthorchiidae</taxon>
        <taxon>Clonorchis</taxon>
    </lineage>
</organism>
<accession>A0A3R7F826</accession>
<dbReference type="EMBL" id="NIRI02000056">
    <property type="protein sequence ID" value="KAG5444951.1"/>
    <property type="molecule type" value="Genomic_DNA"/>
</dbReference>
<evidence type="ECO:0000313" key="2">
    <source>
        <dbReference type="Proteomes" id="UP000286415"/>
    </source>
</evidence>
<dbReference type="AlphaFoldDB" id="A0A3R7F826"/>
<protein>
    <submittedName>
        <fullName evidence="1">Uncharacterized protein</fullName>
    </submittedName>
</protein>